<dbReference type="Proteomes" id="UP000514720">
    <property type="component" value="Chromosome"/>
</dbReference>
<evidence type="ECO:0000313" key="3">
    <source>
        <dbReference type="Proteomes" id="UP000514720"/>
    </source>
</evidence>
<keyword evidence="1" id="KW-0472">Membrane</keyword>
<keyword evidence="1" id="KW-0812">Transmembrane</keyword>
<accession>A0A7L7KS77</accession>
<name>A0A7L7KS77_9MOLU</name>
<sequence>MGFKEQFEKERSELQNVKRPYETAAFLIFAVMFIQQIGYWVLRTLEQLKDIKDAAGAWNPSFSTNLPTTPAFVTRIINIDATKWLWVIVGFLALALWYFLIYLFVWRYCQNHGYAKWTWTVLIVFLPTTLFLVPVYVWYAIYVFRPYIMRFLKRAVVEFKEFNPNHQFTEEVEEVEPPKQPMQEESE</sequence>
<dbReference type="AlphaFoldDB" id="A0A7L7KS77"/>
<keyword evidence="1" id="KW-1133">Transmembrane helix</keyword>
<keyword evidence="3" id="KW-1185">Reference proteome</keyword>
<feature type="transmembrane region" description="Helical" evidence="1">
    <location>
        <begin position="24"/>
        <end position="42"/>
    </location>
</feature>
<dbReference type="RefSeq" id="WP_258877249.1">
    <property type="nucleotide sequence ID" value="NZ_CP048914.1"/>
</dbReference>
<evidence type="ECO:0000256" key="1">
    <source>
        <dbReference type="SAM" id="Phobius"/>
    </source>
</evidence>
<dbReference type="KEGG" id="xcl:G4Z02_06735"/>
<feature type="transmembrane region" description="Helical" evidence="1">
    <location>
        <begin position="117"/>
        <end position="144"/>
    </location>
</feature>
<reference evidence="2 3" key="1">
    <citation type="submission" date="2020-02" db="EMBL/GenBank/DDBJ databases">
        <authorList>
            <person name="Zheng R.K."/>
            <person name="Sun C.M."/>
        </authorList>
    </citation>
    <scope>NUCLEOTIDE SEQUENCE [LARGE SCALE GENOMIC DNA]</scope>
    <source>
        <strain evidence="3">zrk13</strain>
    </source>
</reference>
<evidence type="ECO:0000313" key="2">
    <source>
        <dbReference type="EMBL" id="QMS85455.1"/>
    </source>
</evidence>
<protein>
    <submittedName>
        <fullName evidence="2">Uncharacterized protein</fullName>
    </submittedName>
</protein>
<gene>
    <name evidence="2" type="ORF">G4Z02_06735</name>
</gene>
<proteinExistence type="predicted"/>
<organism evidence="2 3">
    <name type="scientific">Candidatus Xianfuyuplasma coldseepsis</name>
    <dbReference type="NCBI Taxonomy" id="2782163"/>
    <lineage>
        <taxon>Bacteria</taxon>
        <taxon>Bacillati</taxon>
        <taxon>Mycoplasmatota</taxon>
        <taxon>Mollicutes</taxon>
        <taxon>Candidatus Izemoplasmatales</taxon>
        <taxon>Candidatus Izemoplasmataceae</taxon>
        <taxon>Candidatus Xianfuyuplasma</taxon>
    </lineage>
</organism>
<dbReference type="EMBL" id="CP048914">
    <property type="protein sequence ID" value="QMS85455.1"/>
    <property type="molecule type" value="Genomic_DNA"/>
</dbReference>
<feature type="transmembrane region" description="Helical" evidence="1">
    <location>
        <begin position="84"/>
        <end position="105"/>
    </location>
</feature>